<evidence type="ECO:0000256" key="4">
    <source>
        <dbReference type="SAM" id="Phobius"/>
    </source>
</evidence>
<dbReference type="RefSeq" id="WP_258845581.1">
    <property type="nucleotide sequence ID" value="NZ_JANUGX010000011.1"/>
</dbReference>
<evidence type="ECO:0000313" key="7">
    <source>
        <dbReference type="Proteomes" id="UP001205560"/>
    </source>
</evidence>
<dbReference type="Pfam" id="PF00990">
    <property type="entry name" value="GGDEF"/>
    <property type="match status" value="1"/>
</dbReference>
<gene>
    <name evidence="6" type="ORF">NX782_11460</name>
</gene>
<name>A0ABT2A6J7_9BURK</name>
<dbReference type="InterPro" id="IPR050469">
    <property type="entry name" value="Diguanylate_Cyclase"/>
</dbReference>
<dbReference type="CDD" id="cd01949">
    <property type="entry name" value="GGDEF"/>
    <property type="match status" value="1"/>
</dbReference>
<evidence type="ECO:0000256" key="2">
    <source>
        <dbReference type="ARBA" id="ARBA00034247"/>
    </source>
</evidence>
<keyword evidence="7" id="KW-1185">Reference proteome</keyword>
<dbReference type="Proteomes" id="UP001205560">
    <property type="component" value="Unassembled WGS sequence"/>
</dbReference>
<proteinExistence type="predicted"/>
<accession>A0ABT2A6J7</accession>
<keyword evidence="4" id="KW-0812">Transmembrane</keyword>
<dbReference type="PANTHER" id="PTHR45138:SF9">
    <property type="entry name" value="DIGUANYLATE CYCLASE DGCM-RELATED"/>
    <property type="match status" value="1"/>
</dbReference>
<evidence type="ECO:0000313" key="6">
    <source>
        <dbReference type="EMBL" id="MCS0589819.1"/>
    </source>
</evidence>
<comment type="caution">
    <text evidence="6">The sequence shown here is derived from an EMBL/GenBank/DDBJ whole genome shotgun (WGS) entry which is preliminary data.</text>
</comment>
<dbReference type="PANTHER" id="PTHR45138">
    <property type="entry name" value="REGULATORY COMPONENTS OF SENSORY TRANSDUCTION SYSTEM"/>
    <property type="match status" value="1"/>
</dbReference>
<dbReference type="SUPFAM" id="SSF55073">
    <property type="entry name" value="Nucleotide cyclase"/>
    <property type="match status" value="1"/>
</dbReference>
<dbReference type="EMBL" id="JANUGX010000011">
    <property type="protein sequence ID" value="MCS0589819.1"/>
    <property type="molecule type" value="Genomic_DNA"/>
</dbReference>
<dbReference type="Gene3D" id="3.30.70.270">
    <property type="match status" value="1"/>
</dbReference>
<dbReference type="SMART" id="SM00028">
    <property type="entry name" value="TPR"/>
    <property type="match status" value="4"/>
</dbReference>
<dbReference type="Pfam" id="PF13181">
    <property type="entry name" value="TPR_8"/>
    <property type="match status" value="1"/>
</dbReference>
<dbReference type="InterPro" id="IPR011990">
    <property type="entry name" value="TPR-like_helical_dom_sf"/>
</dbReference>
<dbReference type="InterPro" id="IPR043128">
    <property type="entry name" value="Rev_trsase/Diguanyl_cyclase"/>
</dbReference>
<feature type="domain" description="GGDEF" evidence="5">
    <location>
        <begin position="359"/>
        <end position="496"/>
    </location>
</feature>
<dbReference type="InterPro" id="IPR029787">
    <property type="entry name" value="Nucleotide_cyclase"/>
</dbReference>
<dbReference type="Pfam" id="PF13432">
    <property type="entry name" value="TPR_16"/>
    <property type="match status" value="1"/>
</dbReference>
<reference evidence="6 7" key="1">
    <citation type="submission" date="2022-08" db="EMBL/GenBank/DDBJ databases">
        <title>Reclassification of Massilia species as members of the genera Telluria, Duganella, Pseudoduganella, Mokoshia gen. nov. and Zemynaea gen. nov. using orthogonal and non-orthogonal genome-based approaches.</title>
        <authorList>
            <person name="Bowman J.P."/>
        </authorList>
    </citation>
    <scope>NUCLEOTIDE SEQUENCE [LARGE SCALE GENOMIC DNA]</scope>
    <source>
        <strain evidence="6 7">LMG 28164</strain>
    </source>
</reference>
<evidence type="ECO:0000259" key="5">
    <source>
        <dbReference type="PROSITE" id="PS50887"/>
    </source>
</evidence>
<dbReference type="InterPro" id="IPR000160">
    <property type="entry name" value="GGDEF_dom"/>
</dbReference>
<sequence length="537" mass="60175">MALRVRVTISSGQSYAEEGNFPMALSKLQAAATLARQSDHPKLIAIALNALAYLYNQMREHDKGFDTLEEAYRAAKSLDSPGRMAMLKNTEYALAIDSGQVQRGLKALQAAVELERKIDAGPMIAISLVNLSDCYLKLKDYRNALATAQQALEQAQVINDESSIATARVNIGQVYLAMGRMADGKKSFEEGMAWYEKSGNKPDLQAVLAEYGEALEHAGDLTGALQAYHRERTLSNELFETRRQKAVMELQEKYEADKRQRQIALLRQENQVKSTELDNRRLQQRIWWLLALVFALSAVIVSFLYRKVRQTNAQLEEKNLELKQQSARDPLTALYNRRHFQEFMRGQEGIAQAAANEETVSALYLMDVDHFKHINDTYGHGAGDAVLREISDALREILRETDMIVRWGGEEFLAFLPAVPRSSLDDVARRLLNGIPARTIEYQGTTLSVNVSIGFAPFPLAPGGKTMSWERAVNLVDMALYLAKGHGRNRAYGVQRLTGNHSMSMEQIEQDIEAAWRAGNVELSVVQGPWPELRAVS</sequence>
<evidence type="ECO:0000256" key="3">
    <source>
        <dbReference type="SAM" id="Coils"/>
    </source>
</evidence>
<dbReference type="EC" id="2.7.7.65" evidence="1"/>
<feature type="coiled-coil region" evidence="3">
    <location>
        <begin position="265"/>
        <end position="328"/>
    </location>
</feature>
<dbReference type="SMART" id="SM00267">
    <property type="entry name" value="GGDEF"/>
    <property type="match status" value="1"/>
</dbReference>
<dbReference type="Gene3D" id="1.25.40.10">
    <property type="entry name" value="Tetratricopeptide repeat domain"/>
    <property type="match status" value="2"/>
</dbReference>
<dbReference type="SUPFAM" id="SSF48452">
    <property type="entry name" value="TPR-like"/>
    <property type="match status" value="2"/>
</dbReference>
<evidence type="ECO:0000256" key="1">
    <source>
        <dbReference type="ARBA" id="ARBA00012528"/>
    </source>
</evidence>
<protein>
    <recommendedName>
        <fullName evidence="1">diguanylate cyclase</fullName>
        <ecNumber evidence="1">2.7.7.65</ecNumber>
    </recommendedName>
</protein>
<dbReference type="InterPro" id="IPR019734">
    <property type="entry name" value="TPR_rpt"/>
</dbReference>
<organism evidence="6 7">
    <name type="scientific">Massilia norwichensis</name>
    <dbReference type="NCBI Taxonomy" id="1442366"/>
    <lineage>
        <taxon>Bacteria</taxon>
        <taxon>Pseudomonadati</taxon>
        <taxon>Pseudomonadota</taxon>
        <taxon>Betaproteobacteria</taxon>
        <taxon>Burkholderiales</taxon>
        <taxon>Oxalobacteraceae</taxon>
        <taxon>Telluria group</taxon>
        <taxon>Massilia</taxon>
    </lineage>
</organism>
<keyword evidence="3" id="KW-0175">Coiled coil</keyword>
<keyword evidence="4" id="KW-0472">Membrane</keyword>
<dbReference type="PROSITE" id="PS50887">
    <property type="entry name" value="GGDEF"/>
    <property type="match status" value="1"/>
</dbReference>
<comment type="catalytic activity">
    <reaction evidence="2">
        <text>2 GTP = 3',3'-c-di-GMP + 2 diphosphate</text>
        <dbReference type="Rhea" id="RHEA:24898"/>
        <dbReference type="ChEBI" id="CHEBI:33019"/>
        <dbReference type="ChEBI" id="CHEBI:37565"/>
        <dbReference type="ChEBI" id="CHEBI:58805"/>
        <dbReference type="EC" id="2.7.7.65"/>
    </reaction>
</comment>
<keyword evidence="4" id="KW-1133">Transmembrane helix</keyword>
<dbReference type="NCBIfam" id="TIGR00254">
    <property type="entry name" value="GGDEF"/>
    <property type="match status" value="1"/>
</dbReference>
<feature type="transmembrane region" description="Helical" evidence="4">
    <location>
        <begin position="286"/>
        <end position="305"/>
    </location>
</feature>